<name>A0A0B7AQN7_9EUPU</name>
<organism evidence="2">
    <name type="scientific">Arion vulgaris</name>
    <dbReference type="NCBI Taxonomy" id="1028688"/>
    <lineage>
        <taxon>Eukaryota</taxon>
        <taxon>Metazoa</taxon>
        <taxon>Spiralia</taxon>
        <taxon>Lophotrochozoa</taxon>
        <taxon>Mollusca</taxon>
        <taxon>Gastropoda</taxon>
        <taxon>Heterobranchia</taxon>
        <taxon>Euthyneura</taxon>
        <taxon>Panpulmonata</taxon>
        <taxon>Eupulmonata</taxon>
        <taxon>Stylommatophora</taxon>
        <taxon>Helicina</taxon>
        <taxon>Arionoidea</taxon>
        <taxon>Arionidae</taxon>
        <taxon>Arion</taxon>
    </lineage>
</organism>
<accession>A0A0B7AQN7</accession>
<dbReference type="EMBL" id="HACG01036469">
    <property type="protein sequence ID" value="CEK83334.1"/>
    <property type="molecule type" value="Transcribed_RNA"/>
</dbReference>
<gene>
    <name evidence="2" type="primary">ORF136491</name>
    <name evidence="1" type="synonym">ORF136477</name>
</gene>
<protein>
    <submittedName>
        <fullName evidence="2">Uncharacterized protein</fullName>
    </submittedName>
</protein>
<dbReference type="AlphaFoldDB" id="A0A0B7AQN7"/>
<dbReference type="InterPro" id="IPR052405">
    <property type="entry name" value="Mito_Transl_Release_Factor"/>
</dbReference>
<evidence type="ECO:0000313" key="2">
    <source>
        <dbReference type="EMBL" id="CEK83334.1"/>
    </source>
</evidence>
<dbReference type="PANTHER" id="PTHR46203:SF1">
    <property type="entry name" value="MITOCHONDRIAL TRANSLATION RELEASE FACTOR IN RESCUE"/>
    <property type="match status" value="1"/>
</dbReference>
<dbReference type="Gene3D" id="3.30.160.20">
    <property type="match status" value="1"/>
</dbReference>
<reference evidence="2" key="1">
    <citation type="submission" date="2014-12" db="EMBL/GenBank/DDBJ databases">
        <title>Insight into the proteome of Arion vulgaris.</title>
        <authorList>
            <person name="Aradska J."/>
            <person name="Bulat T."/>
            <person name="Smidak R."/>
            <person name="Sarate P."/>
            <person name="Gangsoo J."/>
            <person name="Sialana F."/>
            <person name="Bilban M."/>
            <person name="Lubec G."/>
        </authorList>
    </citation>
    <scope>NUCLEOTIDE SEQUENCE</scope>
    <source>
        <tissue evidence="2">Skin</tissue>
    </source>
</reference>
<dbReference type="PANTHER" id="PTHR46203">
    <property type="entry name" value="PROBABLE PEPTIDE CHAIN RELEASE FACTOR C12ORF65"/>
    <property type="match status" value="1"/>
</dbReference>
<dbReference type="GO" id="GO:0005739">
    <property type="term" value="C:mitochondrion"/>
    <property type="evidence" value="ECO:0007669"/>
    <property type="project" value="TreeGrafter"/>
</dbReference>
<sequence>MCHETRSQEQNRKRARCILEEKLDLMLHGDQSYLSQLKSEISEQKNEMKRRAKLRLELKKSFKERENLD</sequence>
<dbReference type="EMBL" id="HACG01036465">
    <property type="protein sequence ID" value="CEK83330.1"/>
    <property type="molecule type" value="Transcribed_RNA"/>
</dbReference>
<proteinExistence type="predicted"/>
<evidence type="ECO:0000313" key="1">
    <source>
        <dbReference type="EMBL" id="CEK83330.1"/>
    </source>
</evidence>